<dbReference type="PANTHER" id="PTHR22617">
    <property type="entry name" value="CHEMOTAXIS SENSOR HISTIDINE KINASE-RELATED"/>
    <property type="match status" value="1"/>
</dbReference>
<reference evidence="3" key="1">
    <citation type="journal article" date="2019" name="Int. J. Syst. Evol. Microbiol.">
        <title>The Global Catalogue of Microorganisms (GCM) 10K type strain sequencing project: providing services to taxonomists for standard genome sequencing and annotation.</title>
        <authorList>
            <consortium name="The Broad Institute Genomics Platform"/>
            <consortium name="The Broad Institute Genome Sequencing Center for Infectious Disease"/>
            <person name="Wu L."/>
            <person name="Ma J."/>
        </authorList>
    </citation>
    <scope>NUCLEOTIDE SEQUENCE [LARGE SCALE GENOMIC DNA]</scope>
    <source>
        <strain evidence="3">JCM 9458</strain>
    </source>
</reference>
<dbReference type="SMART" id="SM00260">
    <property type="entry name" value="CheW"/>
    <property type="match status" value="1"/>
</dbReference>
<organism evidence="2 3">
    <name type="scientific">Cryptosporangium minutisporangium</name>
    <dbReference type="NCBI Taxonomy" id="113569"/>
    <lineage>
        <taxon>Bacteria</taxon>
        <taxon>Bacillati</taxon>
        <taxon>Actinomycetota</taxon>
        <taxon>Actinomycetes</taxon>
        <taxon>Cryptosporangiales</taxon>
        <taxon>Cryptosporangiaceae</taxon>
        <taxon>Cryptosporangium</taxon>
    </lineage>
</organism>
<dbReference type="PANTHER" id="PTHR22617:SF41">
    <property type="entry name" value="CHEMOTAXIS SIGNAL TRANSDUCTION SYSTEM ADAPTOR PROTEIN CHEW"/>
    <property type="match status" value="1"/>
</dbReference>
<feature type="domain" description="CheW-like" evidence="1">
    <location>
        <begin position="16"/>
        <end position="174"/>
    </location>
</feature>
<dbReference type="EMBL" id="BAAAYN010000036">
    <property type="protein sequence ID" value="GAA3392218.1"/>
    <property type="molecule type" value="Genomic_DNA"/>
</dbReference>
<dbReference type="PROSITE" id="PS50851">
    <property type="entry name" value="CHEW"/>
    <property type="match status" value="1"/>
</dbReference>
<dbReference type="Gene3D" id="2.40.50.180">
    <property type="entry name" value="CheA-289, Domain 4"/>
    <property type="match status" value="1"/>
</dbReference>
<dbReference type="InterPro" id="IPR002545">
    <property type="entry name" value="CheW-lke_dom"/>
</dbReference>
<sequence>MAQQPNTRSEMSAAESDRYLRFTLNGELYALNIFNVTEILEHRQLTPVPMMPDFIRGVINLRGRVVPVIDLAIRFGRGVTAIARRTCIIIVRIPNPSAAEASADDGEPANEGTQDIGILVDVVNKVVRLAPDEIEPAPAFGAGIRADYISGMAKRDDDFVIVLDVSRVLSISDMVSLQSATTDPVAAEAAARSARTS</sequence>
<dbReference type="Proteomes" id="UP001501676">
    <property type="component" value="Unassembled WGS sequence"/>
</dbReference>
<dbReference type="InterPro" id="IPR039315">
    <property type="entry name" value="CheW"/>
</dbReference>
<comment type="caution">
    <text evidence="2">The sequence shown here is derived from an EMBL/GenBank/DDBJ whole genome shotgun (WGS) entry which is preliminary data.</text>
</comment>
<evidence type="ECO:0000313" key="3">
    <source>
        <dbReference type="Proteomes" id="UP001501676"/>
    </source>
</evidence>
<dbReference type="Pfam" id="PF01584">
    <property type="entry name" value="CheW"/>
    <property type="match status" value="1"/>
</dbReference>
<dbReference type="Gene3D" id="2.30.30.40">
    <property type="entry name" value="SH3 Domains"/>
    <property type="match status" value="1"/>
</dbReference>
<keyword evidence="3" id="KW-1185">Reference proteome</keyword>
<dbReference type="InterPro" id="IPR036061">
    <property type="entry name" value="CheW-like_dom_sf"/>
</dbReference>
<evidence type="ECO:0000313" key="2">
    <source>
        <dbReference type="EMBL" id="GAA3392218.1"/>
    </source>
</evidence>
<proteinExistence type="predicted"/>
<accession>A0ABP6T3M4</accession>
<dbReference type="RefSeq" id="WP_345730948.1">
    <property type="nucleotide sequence ID" value="NZ_BAAAYN010000036.1"/>
</dbReference>
<name>A0ABP6T3M4_9ACTN</name>
<evidence type="ECO:0000259" key="1">
    <source>
        <dbReference type="PROSITE" id="PS50851"/>
    </source>
</evidence>
<protein>
    <submittedName>
        <fullName evidence="2">Chemotaxis protein CheW</fullName>
    </submittedName>
</protein>
<gene>
    <name evidence="2" type="ORF">GCM10020369_53100</name>
</gene>
<dbReference type="SUPFAM" id="SSF50341">
    <property type="entry name" value="CheW-like"/>
    <property type="match status" value="1"/>
</dbReference>